<dbReference type="InterPro" id="IPR050091">
    <property type="entry name" value="PKS_NRPS_Biosynth_Enz"/>
</dbReference>
<evidence type="ECO:0000313" key="11">
    <source>
        <dbReference type="Proteomes" id="UP001148614"/>
    </source>
</evidence>
<keyword evidence="11" id="KW-1185">Reference proteome</keyword>
<proteinExistence type="predicted"/>
<dbReference type="Pfam" id="PF00109">
    <property type="entry name" value="ketoacyl-synt"/>
    <property type="match status" value="1"/>
</dbReference>
<dbReference type="SMART" id="SM00827">
    <property type="entry name" value="PKS_AT"/>
    <property type="match status" value="1"/>
</dbReference>
<dbReference type="SUPFAM" id="SSF55048">
    <property type="entry name" value="Probable ACP-binding domain of malonyl-CoA ACP transacylase"/>
    <property type="match status" value="1"/>
</dbReference>
<dbReference type="Pfam" id="PF16197">
    <property type="entry name" value="KAsynt_C_assoc"/>
    <property type="match status" value="1"/>
</dbReference>
<keyword evidence="3" id="KW-0808">Transferase</keyword>
<dbReference type="InterPro" id="IPR014030">
    <property type="entry name" value="Ketoacyl_synth_N"/>
</dbReference>
<dbReference type="InterPro" id="IPR020807">
    <property type="entry name" value="PKS_DH"/>
</dbReference>
<dbReference type="InterPro" id="IPR049551">
    <property type="entry name" value="PKS_DH_C"/>
</dbReference>
<dbReference type="GO" id="GO:0006633">
    <property type="term" value="P:fatty acid biosynthetic process"/>
    <property type="evidence" value="ECO:0007669"/>
    <property type="project" value="TreeGrafter"/>
</dbReference>
<dbReference type="SUPFAM" id="SSF52151">
    <property type="entry name" value="FabD/lysophospholipase-like"/>
    <property type="match status" value="1"/>
</dbReference>
<dbReference type="FunFam" id="3.40.47.10:FF:000019">
    <property type="entry name" value="Polyketide synthase type I"/>
    <property type="match status" value="1"/>
</dbReference>
<dbReference type="Pfam" id="PF02801">
    <property type="entry name" value="Ketoacyl-synt_C"/>
    <property type="match status" value="1"/>
</dbReference>
<dbReference type="SMART" id="SM00825">
    <property type="entry name" value="PKS_KS"/>
    <property type="match status" value="1"/>
</dbReference>
<dbReference type="Gene3D" id="3.40.47.10">
    <property type="match status" value="1"/>
</dbReference>
<reference evidence="10" key="1">
    <citation type="submission" date="2022-07" db="EMBL/GenBank/DDBJ databases">
        <title>Genome Sequence of Xylaria arbuscula.</title>
        <authorList>
            <person name="Buettner E."/>
        </authorList>
    </citation>
    <scope>NUCLEOTIDE SEQUENCE</scope>
    <source>
        <strain evidence="10">VT107</strain>
    </source>
</reference>
<keyword evidence="4" id="KW-0560">Oxidoreductase</keyword>
<feature type="domain" description="PKS/mFAS DH" evidence="9">
    <location>
        <begin position="974"/>
        <end position="1282"/>
    </location>
</feature>
<dbReference type="GO" id="GO:0044550">
    <property type="term" value="P:secondary metabolite biosynthetic process"/>
    <property type="evidence" value="ECO:0007669"/>
    <property type="project" value="TreeGrafter"/>
</dbReference>
<protein>
    <recommendedName>
        <fullName evidence="12">Carrier domain-containing protein</fullName>
    </recommendedName>
</protein>
<dbReference type="InterPro" id="IPR016036">
    <property type="entry name" value="Malonyl_transacylase_ACP-bd"/>
</dbReference>
<dbReference type="InterPro" id="IPR042104">
    <property type="entry name" value="PKS_dehydratase_sf"/>
</dbReference>
<evidence type="ECO:0000313" key="10">
    <source>
        <dbReference type="EMBL" id="KAJ3567181.1"/>
    </source>
</evidence>
<gene>
    <name evidence="10" type="ORF">NPX13_g6860</name>
</gene>
<dbReference type="SMART" id="SM00826">
    <property type="entry name" value="PKS_DH"/>
    <property type="match status" value="1"/>
</dbReference>
<feature type="region of interest" description="Disordered" evidence="7">
    <location>
        <begin position="1529"/>
        <end position="1551"/>
    </location>
</feature>
<evidence type="ECO:0000256" key="6">
    <source>
        <dbReference type="PROSITE-ProRule" id="PRU01363"/>
    </source>
</evidence>
<dbReference type="GO" id="GO:0016491">
    <property type="term" value="F:oxidoreductase activity"/>
    <property type="evidence" value="ECO:0007669"/>
    <property type="project" value="UniProtKB-KW"/>
</dbReference>
<keyword evidence="2" id="KW-0597">Phosphoprotein</keyword>
<dbReference type="InterPro" id="IPR020841">
    <property type="entry name" value="PKS_Beta-ketoAc_synthase_dom"/>
</dbReference>
<evidence type="ECO:0000256" key="7">
    <source>
        <dbReference type="SAM" id="MobiDB-lite"/>
    </source>
</evidence>
<dbReference type="InterPro" id="IPR014031">
    <property type="entry name" value="Ketoacyl_synth_C"/>
</dbReference>
<dbReference type="Gene3D" id="3.10.129.110">
    <property type="entry name" value="Polyketide synthase dehydratase"/>
    <property type="match status" value="1"/>
</dbReference>
<dbReference type="InterPro" id="IPR049552">
    <property type="entry name" value="PKS_DH_N"/>
</dbReference>
<sequence length="1718" mass="187976">MAYNIYPQEPIAIVGVGCRFAGGATSPSKLWELLREPTDLSREVPDERFNPKAFYHKDGEYHGTTNCTKGYWLDGDCHAFDPGFFNIAPKEAEAMDPQQRGLLETVFEAMESAGFPLSKYSGKKVGVFAASMTQDYEVLSSRDEMAASGYFATGNSRALLSNRISYFFNFMGPSITVDTACSGSLNALCQAVMAMREGDCTMACIVGANMMLTPEQFIVESGLHMLSPTGKCHMWDTRADGYARGEGFAALIIKPLSLAVADGDNIEAIIRAVSSNADGKTSGITVPNSDAQAELIRHTYRKAGLDPSNPLDQCQYFEAHGTGTPAGDPREAAAIHEAFFGDSKQSSPSSDKKMLVGSVKTVIGHTEAAAGLAGILKIILSLKHGLIPPNLHFEKLNPEVESSYSHLQIPTVLTPWPDPPQGHPRRASINSFGFGGSNAHAIIESYTPNVRDAVQATQLEPESCSSIGCSEKATSVLAPTPQLAPAADTNPLSLPIVISAASQKSLRDVVQSCKTYLHENRDIDIRKLSWHQYSRRTGLLYQVAFSAATVNEGLSYLDSLLSSGGSKIPVEKVIRSRASDASLRVLGIFTGQGSQYATMSKTLFQQNSVYRNTIRKLDDILRSCHQPPSETLEDVIIAAKEQSPIQIAFVSQLACTAMQIGLVDFVRSIGIDFHTVIGHSSGEIAAAYAAGRLSAEDAILISYYRGMSAHLAKGSNGEKGTMMVARISEDEAISLCNRFDGRICIAASNAPMAVTLSGDVDCIRQAIKQLEDDEKVAKELPLDTAYHSHHMIEPAKQYMKELNEVGVSFNSESNGIVWISSVKNHPRIAAAGDLDNGYWADNMINQVEFAQAVEYALSQSDIGFDCAIEIGPTPAMRTPVSDIAKSLGRSILYTSPLHRHYDSSVSVSKFLEFIWSNFGSSKIDLRNYIEQSPLPDLTNSRLSNLPSYPFDHSVGYWRESRINRQYHFRGDAPHELLGVRCREDNMYEMRWRNTLKIENLPWLAHHQFQGQALLPASAYCVMALDAARSFLAGRPASLIELRNIKILSGIALDPDSAGVETLFALNVPDADKESSTIEATFTLYSVPFVSGTSKMKKDATGSLHIVLDEPSLAVLPPRQPSLSETSATDTELFYEMTNRATGLLYTGPFRALNTIQRRYRYCNATLSRFHPDDTTELGISPATLDACFHTAFLAYAYPGDGSFWTSFLPTEIHRIKFNLAALAKARADDTLTVDTHMVRCEPPAEASRASIAISSTVFNDAGEAEIDVEELTVRALADTNPSDDLELYLHTLMNIDPTDEIAGADDAVSDEASALLVKNCGRIASFYLDNHAVEDDHRASKRSSADNQETIDSMIRNSNNSDYLTSIKKAGETDASRLSESLPSLLEEARHIAVFRNHIGRIVQQIVHRYPFMNILYMPTTKLDLTRLIMDTIGDSYQSFTVGVSQANPCSESGQLGAQPIEGVEKLDVNLLGEEENQIGSEHSLDLVILPTTLLENDDMTKALTRISGAMKQGGFLILINPNTTILDTKSGTRSTDVPDNPPTPPGWPDKLDTYGFTRQARNSDHYHQAGNILVRQFGDHMSFKSPVKVDGSTNVPDQILFLHQSASGKTHDRLVDDLQGRISPYCTTTISRSLDRVTTQELETCATIIVLADLSEPVMSNMTDHRIKQFQTLFRPGVTVLWVTRDARIGNPEHAASFGFLRTMAAESIGSPQLSIS</sequence>
<dbReference type="PANTHER" id="PTHR43775:SF20">
    <property type="entry name" value="HYBRID PKS-NRPS SYNTHETASE APDA"/>
    <property type="match status" value="1"/>
</dbReference>
<dbReference type="VEuPathDB" id="FungiDB:F4678DRAFT_450761"/>
<dbReference type="Pfam" id="PF21089">
    <property type="entry name" value="PKS_DH_N"/>
    <property type="match status" value="1"/>
</dbReference>
<feature type="active site" description="Proton donor; for dehydratase activity" evidence="6">
    <location>
        <position position="1185"/>
    </location>
</feature>
<dbReference type="InterPro" id="IPR001227">
    <property type="entry name" value="Ac_transferase_dom_sf"/>
</dbReference>
<evidence type="ECO:0000256" key="5">
    <source>
        <dbReference type="ARBA" id="ARBA00023268"/>
    </source>
</evidence>
<keyword evidence="5" id="KW-0511">Multifunctional enzyme</keyword>
<dbReference type="EMBL" id="JANPWZ010001268">
    <property type="protein sequence ID" value="KAJ3567181.1"/>
    <property type="molecule type" value="Genomic_DNA"/>
</dbReference>
<feature type="domain" description="Ketosynthase family 3 (KS3)" evidence="8">
    <location>
        <begin position="8"/>
        <end position="445"/>
    </location>
</feature>
<accession>A0A9W8NBK2</accession>
<dbReference type="Proteomes" id="UP001148614">
    <property type="component" value="Unassembled WGS sequence"/>
</dbReference>
<feature type="region of interest" description="C-terminal hotdog fold" evidence="6">
    <location>
        <begin position="1125"/>
        <end position="1282"/>
    </location>
</feature>
<evidence type="ECO:0000259" key="9">
    <source>
        <dbReference type="PROSITE" id="PS52019"/>
    </source>
</evidence>
<dbReference type="VEuPathDB" id="FungiDB:F4678DRAFT_484062"/>
<dbReference type="InterPro" id="IPR032821">
    <property type="entry name" value="PKS_assoc"/>
</dbReference>
<evidence type="ECO:0000256" key="3">
    <source>
        <dbReference type="ARBA" id="ARBA00022679"/>
    </source>
</evidence>
<dbReference type="PROSITE" id="PS52004">
    <property type="entry name" value="KS3_2"/>
    <property type="match status" value="1"/>
</dbReference>
<dbReference type="SUPFAM" id="SSF53901">
    <property type="entry name" value="Thiolase-like"/>
    <property type="match status" value="1"/>
</dbReference>
<dbReference type="PANTHER" id="PTHR43775">
    <property type="entry name" value="FATTY ACID SYNTHASE"/>
    <property type="match status" value="1"/>
</dbReference>
<dbReference type="PROSITE" id="PS52019">
    <property type="entry name" value="PKS_MFAS_DH"/>
    <property type="match status" value="1"/>
</dbReference>
<feature type="active site" description="Proton acceptor; for dehydratase activity" evidence="6">
    <location>
        <position position="1006"/>
    </location>
</feature>
<evidence type="ECO:0008006" key="12">
    <source>
        <dbReference type="Google" id="ProtNLM"/>
    </source>
</evidence>
<feature type="region of interest" description="N-terminal hotdog fold" evidence="6">
    <location>
        <begin position="974"/>
        <end position="1110"/>
    </location>
</feature>
<organism evidence="10 11">
    <name type="scientific">Xylaria arbuscula</name>
    <dbReference type="NCBI Taxonomy" id="114810"/>
    <lineage>
        <taxon>Eukaryota</taxon>
        <taxon>Fungi</taxon>
        <taxon>Dikarya</taxon>
        <taxon>Ascomycota</taxon>
        <taxon>Pezizomycotina</taxon>
        <taxon>Sordariomycetes</taxon>
        <taxon>Xylariomycetidae</taxon>
        <taxon>Xylariales</taxon>
        <taxon>Xylariaceae</taxon>
        <taxon>Xylaria</taxon>
    </lineage>
</organism>
<dbReference type="Pfam" id="PF14765">
    <property type="entry name" value="PS-DH"/>
    <property type="match status" value="1"/>
</dbReference>
<dbReference type="InterPro" id="IPR014043">
    <property type="entry name" value="Acyl_transferase_dom"/>
</dbReference>
<dbReference type="InterPro" id="IPR016035">
    <property type="entry name" value="Acyl_Trfase/lysoPLipase"/>
</dbReference>
<dbReference type="Pfam" id="PF00698">
    <property type="entry name" value="Acyl_transf_1"/>
    <property type="match status" value="1"/>
</dbReference>
<dbReference type="InterPro" id="IPR049900">
    <property type="entry name" value="PKS_mFAS_DH"/>
</dbReference>
<evidence type="ECO:0000256" key="1">
    <source>
        <dbReference type="ARBA" id="ARBA00022450"/>
    </source>
</evidence>
<dbReference type="GO" id="GO:0004312">
    <property type="term" value="F:fatty acid synthase activity"/>
    <property type="evidence" value="ECO:0007669"/>
    <property type="project" value="TreeGrafter"/>
</dbReference>
<evidence type="ECO:0000259" key="8">
    <source>
        <dbReference type="PROSITE" id="PS52004"/>
    </source>
</evidence>
<dbReference type="Gene3D" id="3.40.366.10">
    <property type="entry name" value="Malonyl-Coenzyme A Acyl Carrier Protein, domain 2"/>
    <property type="match status" value="1"/>
</dbReference>
<keyword evidence="1" id="KW-0596">Phosphopantetheine</keyword>
<comment type="caution">
    <text evidence="10">The sequence shown here is derived from an EMBL/GenBank/DDBJ whole genome shotgun (WGS) entry which is preliminary data.</text>
</comment>
<dbReference type="InterPro" id="IPR016039">
    <property type="entry name" value="Thiolase-like"/>
</dbReference>
<evidence type="ECO:0000256" key="4">
    <source>
        <dbReference type="ARBA" id="ARBA00023002"/>
    </source>
</evidence>
<name>A0A9W8NBK2_9PEZI</name>
<evidence type="ECO:0000256" key="2">
    <source>
        <dbReference type="ARBA" id="ARBA00022553"/>
    </source>
</evidence>
<dbReference type="CDD" id="cd00833">
    <property type="entry name" value="PKS"/>
    <property type="match status" value="1"/>
</dbReference>